<accession>A0ABD1T2J7</accession>
<keyword evidence="2" id="KW-1185">Reference proteome</keyword>
<proteinExistence type="predicted"/>
<dbReference type="Proteomes" id="UP001604336">
    <property type="component" value="Unassembled WGS sequence"/>
</dbReference>
<organism evidence="1 2">
    <name type="scientific">Abeliophyllum distichum</name>
    <dbReference type="NCBI Taxonomy" id="126358"/>
    <lineage>
        <taxon>Eukaryota</taxon>
        <taxon>Viridiplantae</taxon>
        <taxon>Streptophyta</taxon>
        <taxon>Embryophyta</taxon>
        <taxon>Tracheophyta</taxon>
        <taxon>Spermatophyta</taxon>
        <taxon>Magnoliopsida</taxon>
        <taxon>eudicotyledons</taxon>
        <taxon>Gunneridae</taxon>
        <taxon>Pentapetalae</taxon>
        <taxon>asterids</taxon>
        <taxon>lamiids</taxon>
        <taxon>Lamiales</taxon>
        <taxon>Oleaceae</taxon>
        <taxon>Forsythieae</taxon>
        <taxon>Abeliophyllum</taxon>
    </lineage>
</organism>
<sequence length="107" mass="11962">MATDPINEVVITENQNATIVPSSSVNQTVAQVPSFTITQTVAPTCHVNFPINHEEKSEKFNGLNFKRWQHKILFYLTTLNLTRFLTKDSPKLKQGKGDMQAVSAVES</sequence>
<reference evidence="2" key="1">
    <citation type="submission" date="2024-07" db="EMBL/GenBank/DDBJ databases">
        <title>Two chromosome-level genome assemblies of Korean endemic species Abeliophyllum distichum and Forsythia ovata (Oleaceae).</title>
        <authorList>
            <person name="Jang H."/>
        </authorList>
    </citation>
    <scope>NUCLEOTIDE SEQUENCE [LARGE SCALE GENOMIC DNA]</scope>
</reference>
<gene>
    <name evidence="1" type="ORF">Adt_22556</name>
</gene>
<evidence type="ECO:0000313" key="1">
    <source>
        <dbReference type="EMBL" id="KAL2506935.1"/>
    </source>
</evidence>
<name>A0ABD1T2J7_9LAMI</name>
<protein>
    <submittedName>
        <fullName evidence="1">Uncharacterized protein</fullName>
    </submittedName>
</protein>
<dbReference type="AlphaFoldDB" id="A0ABD1T2J7"/>
<evidence type="ECO:0000313" key="2">
    <source>
        <dbReference type="Proteomes" id="UP001604336"/>
    </source>
</evidence>
<dbReference type="EMBL" id="JBFOLK010000006">
    <property type="protein sequence ID" value="KAL2506935.1"/>
    <property type="molecule type" value="Genomic_DNA"/>
</dbReference>
<comment type="caution">
    <text evidence="1">The sequence shown here is derived from an EMBL/GenBank/DDBJ whole genome shotgun (WGS) entry which is preliminary data.</text>
</comment>